<dbReference type="PANTHER" id="PTHR43071:SF1">
    <property type="entry name" value="2-AMINO-4-HYDROXY-6-HYDROXYMETHYLDIHYDROPTERIDINE PYROPHOSPHOKINASE"/>
    <property type="match status" value="1"/>
</dbReference>
<dbReference type="InterPro" id="IPR000550">
    <property type="entry name" value="Hppk"/>
</dbReference>
<name>A0A0D1EC72_9RHOB</name>
<dbReference type="GO" id="GO:0046656">
    <property type="term" value="P:folic acid biosynthetic process"/>
    <property type="evidence" value="ECO:0007669"/>
    <property type="project" value="UniProtKB-KW"/>
</dbReference>
<accession>A0A0D1EC72</accession>
<dbReference type="NCBIfam" id="TIGR01498">
    <property type="entry name" value="folK"/>
    <property type="match status" value="1"/>
</dbReference>
<dbReference type="Pfam" id="PF01288">
    <property type="entry name" value="HPPK"/>
    <property type="match status" value="1"/>
</dbReference>
<proteinExistence type="inferred from homology"/>
<gene>
    <name evidence="14" type="primary">folK</name>
    <name evidence="14" type="ORF">jaqu_38060</name>
</gene>
<evidence type="ECO:0000256" key="3">
    <source>
        <dbReference type="ARBA" id="ARBA00013253"/>
    </source>
</evidence>
<dbReference type="GO" id="GO:0003848">
    <property type="term" value="F:2-amino-4-hydroxy-6-hydroxymethyldihydropteridine diphosphokinase activity"/>
    <property type="evidence" value="ECO:0007669"/>
    <property type="project" value="UniProtKB-EC"/>
</dbReference>
<dbReference type="EC" id="2.7.6.3" evidence="3"/>
<evidence type="ECO:0000256" key="5">
    <source>
        <dbReference type="ARBA" id="ARBA00022679"/>
    </source>
</evidence>
<evidence type="ECO:0000256" key="6">
    <source>
        <dbReference type="ARBA" id="ARBA00022741"/>
    </source>
</evidence>
<evidence type="ECO:0000256" key="8">
    <source>
        <dbReference type="ARBA" id="ARBA00022840"/>
    </source>
</evidence>
<evidence type="ECO:0000256" key="2">
    <source>
        <dbReference type="ARBA" id="ARBA00005810"/>
    </source>
</evidence>
<evidence type="ECO:0000256" key="4">
    <source>
        <dbReference type="ARBA" id="ARBA00016218"/>
    </source>
</evidence>
<feature type="domain" description="7,8-dihydro-6-hydroxymethylpterin-pyrophosphokinase" evidence="13">
    <location>
        <begin position="10"/>
        <end position="160"/>
    </location>
</feature>
<dbReference type="PANTHER" id="PTHR43071">
    <property type="entry name" value="2-AMINO-4-HYDROXY-6-HYDROXYMETHYLDIHYDROPTERIDINE PYROPHOSPHOKINASE"/>
    <property type="match status" value="1"/>
</dbReference>
<dbReference type="OrthoDB" id="9808041at2"/>
<evidence type="ECO:0000256" key="10">
    <source>
        <dbReference type="ARBA" id="ARBA00029409"/>
    </source>
</evidence>
<organism evidence="14 15">
    <name type="scientific">Jannaschia aquimarina</name>
    <dbReference type="NCBI Taxonomy" id="935700"/>
    <lineage>
        <taxon>Bacteria</taxon>
        <taxon>Pseudomonadati</taxon>
        <taxon>Pseudomonadota</taxon>
        <taxon>Alphaproteobacteria</taxon>
        <taxon>Rhodobacterales</taxon>
        <taxon>Roseobacteraceae</taxon>
        <taxon>Jannaschia</taxon>
    </lineage>
</organism>
<sequence>MVCSRSVTLIALGANAGQGVSVNRHRVAAAAAALRARLGPALRFSRAWRTPAFPPGAGGDFVNACALLPRPVDPARALADLHAIEARAGRKRHLRWTARILDLDLLAVGGLIRPDIPTLRAWIDLPVARQMHETPGNLLLPHPRLQDRAFVLGPLMDLAPDWRHPLTGRSVAAMWARIPARDRTRLRPLGRPL</sequence>
<keyword evidence="8" id="KW-0067">ATP-binding</keyword>
<comment type="similarity">
    <text evidence="2">Belongs to the HPPK family.</text>
</comment>
<evidence type="ECO:0000259" key="13">
    <source>
        <dbReference type="Pfam" id="PF01288"/>
    </source>
</evidence>
<dbReference type="SUPFAM" id="SSF55083">
    <property type="entry name" value="6-hydroxymethyl-7,8-dihydropterin pyrophosphokinase, HPPK"/>
    <property type="match status" value="1"/>
</dbReference>
<keyword evidence="5 14" id="KW-0808">Transferase</keyword>
<dbReference type="STRING" id="935700.jaqu_38060"/>
<keyword evidence="9" id="KW-0289">Folate biosynthesis</keyword>
<dbReference type="InterPro" id="IPR035907">
    <property type="entry name" value="Hppk_sf"/>
</dbReference>
<keyword evidence="6" id="KW-0547">Nucleotide-binding</keyword>
<dbReference type="RefSeq" id="WP_043920548.1">
    <property type="nucleotide sequence ID" value="NZ_FZPF01000012.1"/>
</dbReference>
<dbReference type="Gene3D" id="3.30.70.560">
    <property type="entry name" value="7,8-Dihydro-6-hydroxymethylpterin-pyrophosphokinase HPPK"/>
    <property type="match status" value="1"/>
</dbReference>
<evidence type="ECO:0000313" key="15">
    <source>
        <dbReference type="Proteomes" id="UP000032232"/>
    </source>
</evidence>
<evidence type="ECO:0000256" key="9">
    <source>
        <dbReference type="ARBA" id="ARBA00022909"/>
    </source>
</evidence>
<comment type="pathway">
    <text evidence="1">Cofactor biosynthesis; tetrahydrofolate biosynthesis; 2-amino-4-hydroxy-6-hydroxymethyl-7,8-dihydropteridine diphosphate from 7,8-dihydroneopterin triphosphate: step 4/4.</text>
</comment>
<dbReference type="GO" id="GO:0016301">
    <property type="term" value="F:kinase activity"/>
    <property type="evidence" value="ECO:0007669"/>
    <property type="project" value="UniProtKB-KW"/>
</dbReference>
<evidence type="ECO:0000313" key="14">
    <source>
        <dbReference type="EMBL" id="KIT14516.1"/>
    </source>
</evidence>
<comment type="function">
    <text evidence="10">Catalyzes the transfer of pyrophosphate from adenosine triphosphate (ATP) to 6-hydroxymethyl-7,8-dihydropterin, an enzymatic step in folate biosynthesis pathway.</text>
</comment>
<evidence type="ECO:0000256" key="7">
    <source>
        <dbReference type="ARBA" id="ARBA00022777"/>
    </source>
</evidence>
<dbReference type="GO" id="GO:0005524">
    <property type="term" value="F:ATP binding"/>
    <property type="evidence" value="ECO:0007669"/>
    <property type="project" value="UniProtKB-KW"/>
</dbReference>
<keyword evidence="7" id="KW-0418">Kinase</keyword>
<dbReference type="UniPathway" id="UPA00077">
    <property type="reaction ID" value="UER00155"/>
</dbReference>
<dbReference type="AlphaFoldDB" id="A0A0D1EC72"/>
<keyword evidence="15" id="KW-1185">Reference proteome</keyword>
<evidence type="ECO:0000256" key="11">
    <source>
        <dbReference type="ARBA" id="ARBA00029766"/>
    </source>
</evidence>
<dbReference type="GO" id="GO:0046654">
    <property type="term" value="P:tetrahydrofolate biosynthetic process"/>
    <property type="evidence" value="ECO:0007669"/>
    <property type="project" value="UniProtKB-UniPathway"/>
</dbReference>
<dbReference type="EMBL" id="JYFE01000074">
    <property type="protein sequence ID" value="KIT14516.1"/>
    <property type="molecule type" value="Genomic_DNA"/>
</dbReference>
<dbReference type="PATRIC" id="fig|935700.4.peg.3923"/>
<protein>
    <recommendedName>
        <fullName evidence="4">2-amino-4-hydroxy-6-hydroxymethyldihydropteridine pyrophosphokinase</fullName>
        <ecNumber evidence="3">2.7.6.3</ecNumber>
    </recommendedName>
    <alternativeName>
        <fullName evidence="11">6-hydroxymethyl-7,8-dihydropterin pyrophosphokinase</fullName>
    </alternativeName>
    <alternativeName>
        <fullName evidence="12">7,8-dihydro-6-hydroxymethylpterin-pyrophosphokinase</fullName>
    </alternativeName>
</protein>
<reference evidence="14 15" key="1">
    <citation type="submission" date="2015-02" db="EMBL/GenBank/DDBJ databases">
        <title>Genome Sequence of Jannaschia aquimarina DSM28248, a member of the Roseobacter clade.</title>
        <authorList>
            <person name="Voget S."/>
            <person name="Daniel R."/>
        </authorList>
    </citation>
    <scope>NUCLEOTIDE SEQUENCE [LARGE SCALE GENOMIC DNA]</scope>
    <source>
        <strain evidence="14 15">GSW-M26</strain>
    </source>
</reference>
<comment type="caution">
    <text evidence="14">The sequence shown here is derived from an EMBL/GenBank/DDBJ whole genome shotgun (WGS) entry which is preliminary data.</text>
</comment>
<evidence type="ECO:0000256" key="12">
    <source>
        <dbReference type="ARBA" id="ARBA00033413"/>
    </source>
</evidence>
<dbReference type="Proteomes" id="UP000032232">
    <property type="component" value="Unassembled WGS sequence"/>
</dbReference>
<evidence type="ECO:0000256" key="1">
    <source>
        <dbReference type="ARBA" id="ARBA00005051"/>
    </source>
</evidence>